<comment type="caution">
    <text evidence="1">The sequence shown here is derived from an EMBL/GenBank/DDBJ whole genome shotgun (WGS) entry which is preliminary data.</text>
</comment>
<gene>
    <name evidence="1" type="ORF">FA95DRAFT_1606907</name>
</gene>
<evidence type="ECO:0000313" key="2">
    <source>
        <dbReference type="Proteomes" id="UP000814033"/>
    </source>
</evidence>
<name>A0ACB8RR82_9AGAM</name>
<reference evidence="1" key="2">
    <citation type="journal article" date="2022" name="New Phytol.">
        <title>Evolutionary transition to the ectomycorrhizal habit in the genomes of a hyperdiverse lineage of mushroom-forming fungi.</title>
        <authorList>
            <person name="Looney B."/>
            <person name="Miyauchi S."/>
            <person name="Morin E."/>
            <person name="Drula E."/>
            <person name="Courty P.E."/>
            <person name="Kohler A."/>
            <person name="Kuo A."/>
            <person name="LaButti K."/>
            <person name="Pangilinan J."/>
            <person name="Lipzen A."/>
            <person name="Riley R."/>
            <person name="Andreopoulos W."/>
            <person name="He G."/>
            <person name="Johnson J."/>
            <person name="Nolan M."/>
            <person name="Tritt A."/>
            <person name="Barry K.W."/>
            <person name="Grigoriev I.V."/>
            <person name="Nagy L.G."/>
            <person name="Hibbett D."/>
            <person name="Henrissat B."/>
            <person name="Matheny P.B."/>
            <person name="Labbe J."/>
            <person name="Martin F.M."/>
        </authorList>
    </citation>
    <scope>NUCLEOTIDE SEQUENCE</scope>
    <source>
        <strain evidence="1">FP105234-sp</strain>
    </source>
</reference>
<organism evidence="1 2">
    <name type="scientific">Auriscalpium vulgare</name>
    <dbReference type="NCBI Taxonomy" id="40419"/>
    <lineage>
        <taxon>Eukaryota</taxon>
        <taxon>Fungi</taxon>
        <taxon>Dikarya</taxon>
        <taxon>Basidiomycota</taxon>
        <taxon>Agaricomycotina</taxon>
        <taxon>Agaricomycetes</taxon>
        <taxon>Russulales</taxon>
        <taxon>Auriscalpiaceae</taxon>
        <taxon>Auriscalpium</taxon>
    </lineage>
</organism>
<reference evidence="1" key="1">
    <citation type="submission" date="2021-02" db="EMBL/GenBank/DDBJ databases">
        <authorList>
            <consortium name="DOE Joint Genome Institute"/>
            <person name="Ahrendt S."/>
            <person name="Looney B.P."/>
            <person name="Miyauchi S."/>
            <person name="Morin E."/>
            <person name="Drula E."/>
            <person name="Courty P.E."/>
            <person name="Chicoki N."/>
            <person name="Fauchery L."/>
            <person name="Kohler A."/>
            <person name="Kuo A."/>
            <person name="Labutti K."/>
            <person name="Pangilinan J."/>
            <person name="Lipzen A."/>
            <person name="Riley R."/>
            <person name="Andreopoulos W."/>
            <person name="He G."/>
            <person name="Johnson J."/>
            <person name="Barry K.W."/>
            <person name="Grigoriev I.V."/>
            <person name="Nagy L."/>
            <person name="Hibbett D."/>
            <person name="Henrissat B."/>
            <person name="Matheny P.B."/>
            <person name="Labbe J."/>
            <person name="Martin F."/>
        </authorList>
    </citation>
    <scope>NUCLEOTIDE SEQUENCE</scope>
    <source>
        <strain evidence="1">FP105234-sp</strain>
    </source>
</reference>
<keyword evidence="2" id="KW-1185">Reference proteome</keyword>
<sequence>MRVSPFFLSAAALASIALAAPVALIPSFKNAMAGRILPLCSAVPWPNAYSGNDKLPTRLPAADGIFARSPFANFFGGLVPPAGPPANSVSASKATGKKIKKVKTKVNKAPPELPHM</sequence>
<protein>
    <submittedName>
        <fullName evidence="1">Uncharacterized protein</fullName>
    </submittedName>
</protein>
<dbReference type="Proteomes" id="UP000814033">
    <property type="component" value="Unassembled WGS sequence"/>
</dbReference>
<proteinExistence type="predicted"/>
<dbReference type="EMBL" id="MU275926">
    <property type="protein sequence ID" value="KAI0046397.1"/>
    <property type="molecule type" value="Genomic_DNA"/>
</dbReference>
<accession>A0ACB8RR82</accession>
<evidence type="ECO:0000313" key="1">
    <source>
        <dbReference type="EMBL" id="KAI0046397.1"/>
    </source>
</evidence>